<gene>
    <name evidence="4" type="ORF">AVDCRST_MAG47-1805</name>
</gene>
<dbReference type="PRINTS" id="PR00080">
    <property type="entry name" value="SDRFAMILY"/>
</dbReference>
<organism evidence="4">
    <name type="scientific">uncultured Nocardioidaceae bacterium</name>
    <dbReference type="NCBI Taxonomy" id="253824"/>
    <lineage>
        <taxon>Bacteria</taxon>
        <taxon>Bacillati</taxon>
        <taxon>Actinomycetota</taxon>
        <taxon>Actinomycetes</taxon>
        <taxon>Propionibacteriales</taxon>
        <taxon>Nocardioidaceae</taxon>
        <taxon>environmental samples</taxon>
    </lineage>
</organism>
<dbReference type="InterPro" id="IPR002347">
    <property type="entry name" value="SDR_fam"/>
</dbReference>
<dbReference type="NCBIfam" id="NF004846">
    <property type="entry name" value="PRK06197.1"/>
    <property type="match status" value="1"/>
</dbReference>
<protein>
    <submittedName>
        <fullName evidence="4">Probable oxidoreductase/Short-chain dehydrogenase</fullName>
    </submittedName>
</protein>
<proteinExistence type="inferred from homology"/>
<reference evidence="4" key="1">
    <citation type="submission" date="2020-02" db="EMBL/GenBank/DDBJ databases">
        <authorList>
            <person name="Meier V. D."/>
        </authorList>
    </citation>
    <scope>NUCLEOTIDE SEQUENCE</scope>
    <source>
        <strain evidence="4">AVDCRST_MAG47</strain>
    </source>
</reference>
<evidence type="ECO:0000313" key="4">
    <source>
        <dbReference type="EMBL" id="CAA9376750.1"/>
    </source>
</evidence>
<comment type="similarity">
    <text evidence="1 3">Belongs to the short-chain dehydrogenases/reductases (SDR) family.</text>
</comment>
<dbReference type="InterPro" id="IPR036291">
    <property type="entry name" value="NAD(P)-bd_dom_sf"/>
</dbReference>
<dbReference type="GO" id="GO:0016491">
    <property type="term" value="F:oxidoreductase activity"/>
    <property type="evidence" value="ECO:0007669"/>
    <property type="project" value="UniProtKB-KW"/>
</dbReference>
<dbReference type="SUPFAM" id="SSF51735">
    <property type="entry name" value="NAD(P)-binding Rossmann-fold domains"/>
    <property type="match status" value="1"/>
</dbReference>
<dbReference type="PANTHER" id="PTHR24320">
    <property type="entry name" value="RETINOL DEHYDROGENASE"/>
    <property type="match status" value="1"/>
</dbReference>
<dbReference type="Pfam" id="PF00106">
    <property type="entry name" value="adh_short"/>
    <property type="match status" value="1"/>
</dbReference>
<sequence length="308" mass="32292">MTGWTLADVPDLTGRRALVTGVTSGLGEVTARELARAGAEVVLAARNREKLAGTAQSLRSEVPGARLVELQLDLADLSSVRRAAAAAAELGALDILVNNAGVMATPEERTRDGFELQLGTNHLGHFALTGLLLEPLAASGDARVVTVSSLMARTVRGMSLEDPRNPSGRYRKWNAYGQSKLANLLFTFELDRRARGAGLPVTAVAAHPGYTETNLVDNGMNMGRRTINGAIGVAVTSLVGQSVAQGATPQIRAAVEPGLAGGTYVGPQGPFEMHGAPGYVTPPRPARDPELAARLWELSERATGVSFP</sequence>
<name>A0A6J4N707_9ACTN</name>
<dbReference type="PANTHER" id="PTHR24320:SF148">
    <property type="entry name" value="NAD(P)-BINDING ROSSMANN-FOLD SUPERFAMILY PROTEIN"/>
    <property type="match status" value="1"/>
</dbReference>
<dbReference type="AlphaFoldDB" id="A0A6J4N707"/>
<dbReference type="EMBL" id="CADCUK010000121">
    <property type="protein sequence ID" value="CAA9376750.1"/>
    <property type="molecule type" value="Genomic_DNA"/>
</dbReference>
<accession>A0A6J4N707</accession>
<dbReference type="Gene3D" id="3.40.50.720">
    <property type="entry name" value="NAD(P)-binding Rossmann-like Domain"/>
    <property type="match status" value="1"/>
</dbReference>
<evidence type="ECO:0000256" key="2">
    <source>
        <dbReference type="ARBA" id="ARBA00023002"/>
    </source>
</evidence>
<evidence type="ECO:0000256" key="3">
    <source>
        <dbReference type="RuleBase" id="RU000363"/>
    </source>
</evidence>
<keyword evidence="2" id="KW-0560">Oxidoreductase</keyword>
<dbReference type="PRINTS" id="PR00081">
    <property type="entry name" value="GDHRDH"/>
</dbReference>
<evidence type="ECO:0000256" key="1">
    <source>
        <dbReference type="ARBA" id="ARBA00006484"/>
    </source>
</evidence>